<reference evidence="2" key="1">
    <citation type="submission" date="2021-03" db="EMBL/GenBank/DDBJ databases">
        <title>Comparative genomics and phylogenomic investigation of the class Geoglossomycetes provide insights into ecological specialization and systematics.</title>
        <authorList>
            <person name="Melie T."/>
            <person name="Pirro S."/>
            <person name="Miller A.N."/>
            <person name="Quandt A."/>
        </authorList>
    </citation>
    <scope>NUCLEOTIDE SEQUENCE</scope>
    <source>
        <strain evidence="2">CAQ_001_2017</strain>
    </source>
</reference>
<evidence type="ECO:0000313" key="2">
    <source>
        <dbReference type="EMBL" id="KAH0547903.1"/>
    </source>
</evidence>
<keyword evidence="1" id="KW-1133">Transmembrane helix</keyword>
<keyword evidence="1" id="KW-0812">Transmembrane</keyword>
<dbReference type="AlphaFoldDB" id="A0A9P8IA59"/>
<evidence type="ECO:0000256" key="1">
    <source>
        <dbReference type="SAM" id="Phobius"/>
    </source>
</evidence>
<dbReference type="EMBL" id="JAGHQM010003111">
    <property type="protein sequence ID" value="KAH0547903.1"/>
    <property type="molecule type" value="Genomic_DNA"/>
</dbReference>
<keyword evidence="1" id="KW-0472">Membrane</keyword>
<evidence type="ECO:0000313" key="3">
    <source>
        <dbReference type="Proteomes" id="UP000750711"/>
    </source>
</evidence>
<dbReference type="Proteomes" id="UP000750711">
    <property type="component" value="Unassembled WGS sequence"/>
</dbReference>
<sequence>MKDDINAILHADSASGEQDILTQNWLTSKRQELGAIGVTAAIASASVTGCFSLDSFNDSHWATKGLFFGSLGLSIVAMIAVLQQTTALASFGTDARSLKRIRAIISKRQDAPQQDTPTPERMADASDERNFYGGHLIRDY</sequence>
<name>A0A9P8IA59_9PEZI</name>
<proteinExistence type="predicted"/>
<gene>
    <name evidence="2" type="ORF">GP486_008356</name>
</gene>
<protein>
    <recommendedName>
        <fullName evidence="4">Transmembrane protein</fullName>
    </recommendedName>
</protein>
<feature type="transmembrane region" description="Helical" evidence="1">
    <location>
        <begin position="33"/>
        <end position="54"/>
    </location>
</feature>
<accession>A0A9P8IA59</accession>
<keyword evidence="3" id="KW-1185">Reference proteome</keyword>
<comment type="caution">
    <text evidence="2">The sequence shown here is derived from an EMBL/GenBank/DDBJ whole genome shotgun (WGS) entry which is preliminary data.</text>
</comment>
<evidence type="ECO:0008006" key="4">
    <source>
        <dbReference type="Google" id="ProtNLM"/>
    </source>
</evidence>
<organism evidence="2 3">
    <name type="scientific">Trichoglossum hirsutum</name>
    <dbReference type="NCBI Taxonomy" id="265104"/>
    <lineage>
        <taxon>Eukaryota</taxon>
        <taxon>Fungi</taxon>
        <taxon>Dikarya</taxon>
        <taxon>Ascomycota</taxon>
        <taxon>Pezizomycotina</taxon>
        <taxon>Geoglossomycetes</taxon>
        <taxon>Geoglossales</taxon>
        <taxon>Geoglossaceae</taxon>
        <taxon>Trichoglossum</taxon>
    </lineage>
</organism>
<feature type="transmembrane region" description="Helical" evidence="1">
    <location>
        <begin position="66"/>
        <end position="92"/>
    </location>
</feature>